<feature type="compositionally biased region" description="Acidic residues" evidence="1">
    <location>
        <begin position="237"/>
        <end position="250"/>
    </location>
</feature>
<sequence>MEVLPFPVASSSSSPSSLQDRRASSVSETGRSSLPLLPSATHVGAPNTHRAWRNTRPPLGMSPLSPICASPLFTPTPSTPMEDLDLYCPPAAQPTRYRPVSGIAPSISEYLTPPTTPTEDTEEPVAQTLPTWVAVPPTPPLNKLQDPTSADYVPPHMRSLPPSTSLPLELQTHEGEVILEEARSMQRELEYQASLPTSSSDPISHAQPQPSPTAYVDEATTTSRSRRPLFHVLQDGSDNEDEDEALEEPEREQSDLVHWHFKELRQKDDARRAHALVELLSTEVGYLADLRVLVNVYLRNLATFDRVPTSAFQRSSSFVASSRPNSAGQSYFPPVGGGPDGFQPSTTIQPKEKEKTNSKRVFSEAQLRLLARNATEVLEFHERFVKQLQVLVVQMGLPMPVPGVDFGESFDDHLGKIDDVIRVVSTKFATESSRFYEYESFCAGHPDALDLIRKIQHQYPSDWMAFEQECSLSVTNQQLNLACTEDSGADPPNSPTQQSTVDHGTSSSSSCQSRPRARSTPSVEVNGAREWAAKHRPHRLAFLDYMIKPVQRICKYPMLLQQLKSKGLTSESGEVDVVVDSAAQAMHHVAGSVDEARHRQSVAVQSRLITNRLMASAASTSCKRFFATNTDGFFVSLGICLLAGSLDVIHFQLPVSPKSAKYMGAFLYVGGYLILAKVKGKNYEPRHWFPLADFSLVDVASDEEILPCSFRLSSRYAEFEFAAACQKEKEAWVSAIKQSLTFQPNWRQVPQPSVQPVDDLSPHGLDETHEVESPIGGTQGPPDSSSYIAEEGSGAPKQRSKTLSRCESAYRPDVAVSRRSSTTSIKKIFVSNSGTDLPTMLINRSSASARHHVDQGLQDVISEPCLIARSAASRQDRELFSAPRLHKSGLPRSASGLSITGAVGNAAKRRLSRHESLRVPRRKSMIDASFDPSLTRFAVHANGLPRGYPMSTRSALEIERPMVPHFCDSPTTSSQPSPAASASSSTPNSVAESRIPTTRTRRLRIQSEQEAHLPRPTTASGVVSPFPSELSSDSQGFGRKASHGASFFKRWAKIHRRSRSASDVKEMEAILPLSLTSSPPSQEECPILPELPPVGSLSPPIPSEGFSDDSAPQHETPDLPSSPVNDKLHLTRSGSRGQFRNMNIPFLHRFL</sequence>
<feature type="compositionally biased region" description="Low complexity" evidence="1">
    <location>
        <begin position="969"/>
        <end position="993"/>
    </location>
</feature>
<evidence type="ECO:0000313" key="5">
    <source>
        <dbReference type="Proteomes" id="UP000305067"/>
    </source>
</evidence>
<evidence type="ECO:0000259" key="3">
    <source>
        <dbReference type="PROSITE" id="PS50010"/>
    </source>
</evidence>
<dbReference type="GO" id="GO:0005085">
    <property type="term" value="F:guanyl-nucleotide exchange factor activity"/>
    <property type="evidence" value="ECO:0007669"/>
    <property type="project" value="InterPro"/>
</dbReference>
<keyword evidence="5" id="KW-1185">Reference proteome</keyword>
<feature type="region of interest" description="Disordered" evidence="1">
    <location>
        <begin position="190"/>
        <end position="253"/>
    </location>
</feature>
<dbReference type="SUPFAM" id="SSF48065">
    <property type="entry name" value="DBL homology domain (DH-domain)"/>
    <property type="match status" value="1"/>
</dbReference>
<feature type="region of interest" description="Disordered" evidence="1">
    <location>
        <begin position="483"/>
        <end position="530"/>
    </location>
</feature>
<feature type="region of interest" description="Disordered" evidence="1">
    <location>
        <begin position="1075"/>
        <end position="1138"/>
    </location>
</feature>
<dbReference type="PANTHER" id="PTHR45818:SF3">
    <property type="entry name" value="PROTEIN VAV"/>
    <property type="match status" value="1"/>
</dbReference>
<dbReference type="Proteomes" id="UP000305067">
    <property type="component" value="Unassembled WGS sequence"/>
</dbReference>
<evidence type="ECO:0000259" key="2">
    <source>
        <dbReference type="PROSITE" id="PS50003"/>
    </source>
</evidence>
<feature type="region of interest" description="Disordered" evidence="1">
    <location>
        <begin position="337"/>
        <end position="357"/>
    </location>
</feature>
<dbReference type="PROSITE" id="PS50003">
    <property type="entry name" value="PH_DOMAIN"/>
    <property type="match status" value="1"/>
</dbReference>
<proteinExistence type="predicted"/>
<dbReference type="SMART" id="SM00325">
    <property type="entry name" value="RhoGEF"/>
    <property type="match status" value="1"/>
</dbReference>
<dbReference type="SUPFAM" id="SSF50729">
    <property type="entry name" value="PH domain-like"/>
    <property type="match status" value="1"/>
</dbReference>
<dbReference type="Gene3D" id="2.30.29.30">
    <property type="entry name" value="Pleckstrin-homology domain (PH domain)/Phosphotyrosine-binding domain (PTB)"/>
    <property type="match status" value="1"/>
</dbReference>
<feature type="compositionally biased region" description="Polar residues" evidence="1">
    <location>
        <begin position="194"/>
        <end position="208"/>
    </location>
</feature>
<dbReference type="InterPro" id="IPR001849">
    <property type="entry name" value="PH_domain"/>
</dbReference>
<feature type="region of interest" description="Disordered" evidence="1">
    <location>
        <begin position="747"/>
        <end position="806"/>
    </location>
</feature>
<name>A0A5C3QJ79_9AGAR</name>
<feature type="compositionally biased region" description="Basic and acidic residues" evidence="1">
    <location>
        <begin position="760"/>
        <end position="772"/>
    </location>
</feature>
<evidence type="ECO:0008006" key="6">
    <source>
        <dbReference type="Google" id="ProtNLM"/>
    </source>
</evidence>
<feature type="region of interest" description="Disordered" evidence="1">
    <location>
        <begin position="964"/>
        <end position="1039"/>
    </location>
</feature>
<feature type="region of interest" description="Disordered" evidence="1">
    <location>
        <begin position="1"/>
        <end position="59"/>
    </location>
</feature>
<protein>
    <recommendedName>
        <fullName evidence="6">DH domain-containing protein</fullName>
    </recommendedName>
</protein>
<dbReference type="EMBL" id="ML178828">
    <property type="protein sequence ID" value="TFL00511.1"/>
    <property type="molecule type" value="Genomic_DNA"/>
</dbReference>
<dbReference type="PROSITE" id="PS50010">
    <property type="entry name" value="DH_2"/>
    <property type="match status" value="1"/>
</dbReference>
<reference evidence="4 5" key="1">
    <citation type="journal article" date="2019" name="Nat. Ecol. Evol.">
        <title>Megaphylogeny resolves global patterns of mushroom evolution.</title>
        <authorList>
            <person name="Varga T."/>
            <person name="Krizsan K."/>
            <person name="Foldi C."/>
            <person name="Dima B."/>
            <person name="Sanchez-Garcia M."/>
            <person name="Sanchez-Ramirez S."/>
            <person name="Szollosi G.J."/>
            <person name="Szarkandi J.G."/>
            <person name="Papp V."/>
            <person name="Albert L."/>
            <person name="Andreopoulos W."/>
            <person name="Angelini C."/>
            <person name="Antonin V."/>
            <person name="Barry K.W."/>
            <person name="Bougher N.L."/>
            <person name="Buchanan P."/>
            <person name="Buyck B."/>
            <person name="Bense V."/>
            <person name="Catcheside P."/>
            <person name="Chovatia M."/>
            <person name="Cooper J."/>
            <person name="Damon W."/>
            <person name="Desjardin D."/>
            <person name="Finy P."/>
            <person name="Geml J."/>
            <person name="Haridas S."/>
            <person name="Hughes K."/>
            <person name="Justo A."/>
            <person name="Karasinski D."/>
            <person name="Kautmanova I."/>
            <person name="Kiss B."/>
            <person name="Kocsube S."/>
            <person name="Kotiranta H."/>
            <person name="LaButti K.M."/>
            <person name="Lechner B.E."/>
            <person name="Liimatainen K."/>
            <person name="Lipzen A."/>
            <person name="Lukacs Z."/>
            <person name="Mihaltcheva S."/>
            <person name="Morgado L.N."/>
            <person name="Niskanen T."/>
            <person name="Noordeloos M.E."/>
            <person name="Ohm R.A."/>
            <person name="Ortiz-Santana B."/>
            <person name="Ovrebo C."/>
            <person name="Racz N."/>
            <person name="Riley R."/>
            <person name="Savchenko A."/>
            <person name="Shiryaev A."/>
            <person name="Soop K."/>
            <person name="Spirin V."/>
            <person name="Szebenyi C."/>
            <person name="Tomsovsky M."/>
            <person name="Tulloss R.E."/>
            <person name="Uehling J."/>
            <person name="Grigoriev I.V."/>
            <person name="Vagvolgyi C."/>
            <person name="Papp T."/>
            <person name="Martin F.M."/>
            <person name="Miettinen O."/>
            <person name="Hibbett D.S."/>
            <person name="Nagy L.G."/>
        </authorList>
    </citation>
    <scope>NUCLEOTIDE SEQUENCE [LARGE SCALE GENOMIC DNA]</scope>
    <source>
        <strain evidence="4 5">CBS 309.79</strain>
    </source>
</reference>
<organism evidence="4 5">
    <name type="scientific">Pterulicium gracile</name>
    <dbReference type="NCBI Taxonomy" id="1884261"/>
    <lineage>
        <taxon>Eukaryota</taxon>
        <taxon>Fungi</taxon>
        <taxon>Dikarya</taxon>
        <taxon>Basidiomycota</taxon>
        <taxon>Agaricomycotina</taxon>
        <taxon>Agaricomycetes</taxon>
        <taxon>Agaricomycetidae</taxon>
        <taxon>Agaricales</taxon>
        <taxon>Pleurotineae</taxon>
        <taxon>Pterulaceae</taxon>
        <taxon>Pterulicium</taxon>
    </lineage>
</organism>
<dbReference type="PANTHER" id="PTHR45818">
    <property type="entry name" value="PROTEIN VAV"/>
    <property type="match status" value="1"/>
</dbReference>
<feature type="domain" description="PH" evidence="2">
    <location>
        <begin position="639"/>
        <end position="741"/>
    </location>
</feature>
<gene>
    <name evidence="4" type="ORF">BDV98DRAFT_569127</name>
</gene>
<evidence type="ECO:0000313" key="4">
    <source>
        <dbReference type="EMBL" id="TFL00511.1"/>
    </source>
</evidence>
<dbReference type="GO" id="GO:0005737">
    <property type="term" value="C:cytoplasm"/>
    <property type="evidence" value="ECO:0007669"/>
    <property type="project" value="TreeGrafter"/>
</dbReference>
<dbReference type="Pfam" id="PF00621">
    <property type="entry name" value="RhoGEF"/>
    <property type="match status" value="2"/>
</dbReference>
<dbReference type="InterPro" id="IPR011993">
    <property type="entry name" value="PH-like_dom_sf"/>
</dbReference>
<dbReference type="InterPro" id="IPR000219">
    <property type="entry name" value="DH_dom"/>
</dbReference>
<dbReference type="STRING" id="1884261.A0A5C3QJ79"/>
<feature type="compositionally biased region" description="Polar residues" evidence="1">
    <location>
        <begin position="495"/>
        <end position="505"/>
    </location>
</feature>
<evidence type="ECO:0000256" key="1">
    <source>
        <dbReference type="SAM" id="MobiDB-lite"/>
    </source>
</evidence>
<dbReference type="InterPro" id="IPR035899">
    <property type="entry name" value="DBL_dom_sf"/>
</dbReference>
<dbReference type="AlphaFoldDB" id="A0A5C3QJ79"/>
<dbReference type="OrthoDB" id="1716625at2759"/>
<feature type="domain" description="DH" evidence="3">
    <location>
        <begin position="271"/>
        <end position="596"/>
    </location>
</feature>
<accession>A0A5C3QJ79</accession>
<dbReference type="Gene3D" id="1.20.900.10">
    <property type="entry name" value="Dbl homology (DH) domain"/>
    <property type="match status" value="1"/>
</dbReference>